<feature type="non-terminal residue" evidence="1">
    <location>
        <position position="152"/>
    </location>
</feature>
<feature type="non-terminal residue" evidence="1">
    <location>
        <position position="1"/>
    </location>
</feature>
<dbReference type="RefSeq" id="WP_352987366.1">
    <property type="nucleotide sequence ID" value="NZ_JBEQNA010000063.1"/>
</dbReference>
<reference evidence="1 2" key="1">
    <citation type="submission" date="2024-06" db="EMBL/GenBank/DDBJ databases">
        <authorList>
            <person name="Bataeva Y.V."/>
            <person name="Grigorian L.N."/>
            <person name="Solomentsev V.I."/>
        </authorList>
    </citation>
    <scope>NUCLEOTIDE SEQUENCE [LARGE SCALE GENOMIC DNA]</scope>
    <source>
        <strain evidence="2">SCPM-O-B-12605 (RCAM04882)</strain>
    </source>
</reference>
<dbReference type="Proteomes" id="UP001432401">
    <property type="component" value="Unassembled WGS sequence"/>
</dbReference>
<gene>
    <name evidence="1" type="ORF">ABUK86_32355</name>
</gene>
<evidence type="ECO:0000313" key="1">
    <source>
        <dbReference type="EMBL" id="MES0838496.1"/>
    </source>
</evidence>
<organism evidence="1 2">
    <name type="scientific">Nocardiopsis tropica</name>
    <dbReference type="NCBI Taxonomy" id="109330"/>
    <lineage>
        <taxon>Bacteria</taxon>
        <taxon>Bacillati</taxon>
        <taxon>Actinomycetota</taxon>
        <taxon>Actinomycetes</taxon>
        <taxon>Streptosporangiales</taxon>
        <taxon>Nocardiopsidaceae</taxon>
        <taxon>Nocardiopsis</taxon>
    </lineage>
</organism>
<evidence type="ECO:0000313" key="2">
    <source>
        <dbReference type="Proteomes" id="UP001432401"/>
    </source>
</evidence>
<name>A0ABV2A5A4_9ACTN</name>
<comment type="caution">
    <text evidence="1">The sequence shown here is derived from an EMBL/GenBank/DDBJ whole genome shotgun (WGS) entry which is preliminary data.</text>
</comment>
<dbReference type="Gene3D" id="1.10.10.10">
    <property type="entry name" value="Winged helix-like DNA-binding domain superfamily/Winged helix DNA-binding domain"/>
    <property type="match status" value="1"/>
</dbReference>
<protein>
    <submittedName>
        <fullName evidence="1">Uncharacterized protein</fullName>
    </submittedName>
</protein>
<sequence length="152" mass="16390">HETTAPIDAGTDQVTDRIKKLNDGQFEVLVALGAGRTDKEIIARLGWKPRGFTNVMSSLAGALGLQAGDRAGIAEVAVAAGLTDDKDPGAMTSDERHTRALIRIRFLRPEQHEVLAHHARRLKPSDIAKRVSPNESSVDSLLTSLSHRLGVL</sequence>
<proteinExistence type="predicted"/>
<keyword evidence="2" id="KW-1185">Reference proteome</keyword>
<dbReference type="EMBL" id="JBEQNB010000067">
    <property type="protein sequence ID" value="MES0838496.1"/>
    <property type="molecule type" value="Genomic_DNA"/>
</dbReference>
<dbReference type="InterPro" id="IPR036388">
    <property type="entry name" value="WH-like_DNA-bd_sf"/>
</dbReference>
<accession>A0ABV2A5A4</accession>